<dbReference type="InParanoid" id="A0A067R4C2"/>
<evidence type="ECO:0000313" key="2">
    <source>
        <dbReference type="Proteomes" id="UP000027135"/>
    </source>
</evidence>
<proteinExistence type="predicted"/>
<reference evidence="1 2" key="1">
    <citation type="journal article" date="2014" name="Nat. Commun.">
        <title>Molecular traces of alternative social organization in a termite genome.</title>
        <authorList>
            <person name="Terrapon N."/>
            <person name="Li C."/>
            <person name="Robertson H.M."/>
            <person name="Ji L."/>
            <person name="Meng X."/>
            <person name="Booth W."/>
            <person name="Chen Z."/>
            <person name="Childers C.P."/>
            <person name="Glastad K.M."/>
            <person name="Gokhale K."/>
            <person name="Gowin J."/>
            <person name="Gronenberg W."/>
            <person name="Hermansen R.A."/>
            <person name="Hu H."/>
            <person name="Hunt B.G."/>
            <person name="Huylmans A.K."/>
            <person name="Khalil S.M."/>
            <person name="Mitchell R.D."/>
            <person name="Munoz-Torres M.C."/>
            <person name="Mustard J.A."/>
            <person name="Pan H."/>
            <person name="Reese J.T."/>
            <person name="Scharf M.E."/>
            <person name="Sun F."/>
            <person name="Vogel H."/>
            <person name="Xiao J."/>
            <person name="Yang W."/>
            <person name="Yang Z."/>
            <person name="Yang Z."/>
            <person name="Zhou J."/>
            <person name="Zhu J."/>
            <person name="Brent C.S."/>
            <person name="Elsik C.G."/>
            <person name="Goodisman M.A."/>
            <person name="Liberles D.A."/>
            <person name="Roe R.M."/>
            <person name="Vargo E.L."/>
            <person name="Vilcinskas A."/>
            <person name="Wang J."/>
            <person name="Bornberg-Bauer E."/>
            <person name="Korb J."/>
            <person name="Zhang G."/>
            <person name="Liebig J."/>
        </authorList>
    </citation>
    <scope>NUCLEOTIDE SEQUENCE [LARGE SCALE GENOMIC DNA]</scope>
    <source>
        <tissue evidence="1">Whole organism</tissue>
    </source>
</reference>
<accession>A0A067R4C2</accession>
<dbReference type="InterPro" id="IPR036691">
    <property type="entry name" value="Endo/exonu/phosph_ase_sf"/>
</dbReference>
<evidence type="ECO:0008006" key="3">
    <source>
        <dbReference type="Google" id="ProtNLM"/>
    </source>
</evidence>
<keyword evidence="2" id="KW-1185">Reference proteome</keyword>
<evidence type="ECO:0000313" key="1">
    <source>
        <dbReference type="EMBL" id="KDR12824.1"/>
    </source>
</evidence>
<name>A0A067R4C2_ZOONE</name>
<gene>
    <name evidence="1" type="ORF">L798_13243</name>
</gene>
<dbReference type="AlphaFoldDB" id="A0A067R4C2"/>
<sequence>MSAHINRKAKRKYMQRISSERAPNQRSHEYLLYLHPNASVEFCLYRSLMQYLESVKKIFLNFLPDTETPIVLTGDFNIDVRRNQSLVEFMQREFRLQYVPTTPTTLGNTTIDLTFVRNINISVMPFVSYFSYHRPMLNKIVIDYQLRLCIFVVLNKSHVSISLLSFHSHIPKKISPANADVFT</sequence>
<dbReference type="EMBL" id="KK852985">
    <property type="protein sequence ID" value="KDR12824.1"/>
    <property type="molecule type" value="Genomic_DNA"/>
</dbReference>
<protein>
    <recommendedName>
        <fullName evidence="3">Endonuclease/exonuclease/phosphatase domain-containing protein</fullName>
    </recommendedName>
</protein>
<dbReference type="eggNOG" id="ENOG502T2C1">
    <property type="taxonomic scope" value="Eukaryota"/>
</dbReference>
<dbReference type="Proteomes" id="UP000027135">
    <property type="component" value="Unassembled WGS sequence"/>
</dbReference>
<dbReference type="Gene3D" id="3.60.10.10">
    <property type="entry name" value="Endonuclease/exonuclease/phosphatase"/>
    <property type="match status" value="1"/>
</dbReference>
<organism evidence="1 2">
    <name type="scientific">Zootermopsis nevadensis</name>
    <name type="common">Dampwood termite</name>
    <dbReference type="NCBI Taxonomy" id="136037"/>
    <lineage>
        <taxon>Eukaryota</taxon>
        <taxon>Metazoa</taxon>
        <taxon>Ecdysozoa</taxon>
        <taxon>Arthropoda</taxon>
        <taxon>Hexapoda</taxon>
        <taxon>Insecta</taxon>
        <taxon>Pterygota</taxon>
        <taxon>Neoptera</taxon>
        <taxon>Polyneoptera</taxon>
        <taxon>Dictyoptera</taxon>
        <taxon>Blattodea</taxon>
        <taxon>Blattoidea</taxon>
        <taxon>Termitoidae</taxon>
        <taxon>Termopsidae</taxon>
        <taxon>Zootermopsis</taxon>
    </lineage>
</organism>
<dbReference type="SUPFAM" id="SSF56219">
    <property type="entry name" value="DNase I-like"/>
    <property type="match status" value="1"/>
</dbReference>